<feature type="compositionally biased region" description="Low complexity" evidence="7">
    <location>
        <begin position="339"/>
        <end position="349"/>
    </location>
</feature>
<gene>
    <name evidence="11" type="ORF">SLS62_006954</name>
</gene>
<proteinExistence type="inferred from homology"/>
<dbReference type="Pfam" id="PF00271">
    <property type="entry name" value="Helicase_C"/>
    <property type="match status" value="1"/>
</dbReference>
<evidence type="ECO:0000259" key="8">
    <source>
        <dbReference type="PROSITE" id="PS50089"/>
    </source>
</evidence>
<dbReference type="GO" id="GO:0008094">
    <property type="term" value="F:ATP-dependent activity, acting on DNA"/>
    <property type="evidence" value="ECO:0007669"/>
    <property type="project" value="TreeGrafter"/>
</dbReference>
<dbReference type="Gene3D" id="3.30.40.10">
    <property type="entry name" value="Zinc/RING finger domain, C3HC4 (zinc finger)"/>
    <property type="match status" value="1"/>
</dbReference>
<keyword evidence="5" id="KW-0067">ATP-binding</keyword>
<feature type="compositionally biased region" description="Basic and acidic residues" evidence="7">
    <location>
        <begin position="956"/>
        <end position="978"/>
    </location>
</feature>
<dbReference type="CDD" id="cd18793">
    <property type="entry name" value="SF2_C_SNF"/>
    <property type="match status" value="1"/>
</dbReference>
<feature type="region of interest" description="Disordered" evidence="7">
    <location>
        <begin position="27"/>
        <end position="277"/>
    </location>
</feature>
<dbReference type="SUPFAM" id="SSF57850">
    <property type="entry name" value="RING/U-box"/>
    <property type="match status" value="1"/>
</dbReference>
<feature type="compositionally biased region" description="Polar residues" evidence="7">
    <location>
        <begin position="77"/>
        <end position="92"/>
    </location>
</feature>
<dbReference type="PROSITE" id="PS51194">
    <property type="entry name" value="HELICASE_CTER"/>
    <property type="match status" value="1"/>
</dbReference>
<dbReference type="CDD" id="cd16449">
    <property type="entry name" value="RING-HC"/>
    <property type="match status" value="1"/>
</dbReference>
<feature type="domain" description="Helicase C-terminal" evidence="10">
    <location>
        <begin position="1108"/>
        <end position="1265"/>
    </location>
</feature>
<organism evidence="11 12">
    <name type="scientific">Diatrype stigma</name>
    <dbReference type="NCBI Taxonomy" id="117547"/>
    <lineage>
        <taxon>Eukaryota</taxon>
        <taxon>Fungi</taxon>
        <taxon>Dikarya</taxon>
        <taxon>Ascomycota</taxon>
        <taxon>Pezizomycotina</taxon>
        <taxon>Sordariomycetes</taxon>
        <taxon>Xylariomycetidae</taxon>
        <taxon>Xylariales</taxon>
        <taxon>Diatrypaceae</taxon>
        <taxon>Diatrype</taxon>
    </lineage>
</organism>
<feature type="compositionally biased region" description="Basic and acidic residues" evidence="7">
    <location>
        <begin position="993"/>
        <end position="1004"/>
    </location>
</feature>
<keyword evidence="6" id="KW-0479">Metal-binding</keyword>
<keyword evidence="3" id="KW-0378">Hydrolase</keyword>
<evidence type="ECO:0000313" key="12">
    <source>
        <dbReference type="Proteomes" id="UP001320420"/>
    </source>
</evidence>
<feature type="compositionally biased region" description="Acidic residues" evidence="7">
    <location>
        <begin position="936"/>
        <end position="955"/>
    </location>
</feature>
<dbReference type="PANTHER" id="PTHR45626">
    <property type="entry name" value="TRANSCRIPTION TERMINATION FACTOR 2-RELATED"/>
    <property type="match status" value="1"/>
</dbReference>
<feature type="region of interest" description="Disordered" evidence="7">
    <location>
        <begin position="339"/>
        <end position="371"/>
    </location>
</feature>
<name>A0AAN9UMJ2_9PEZI</name>
<feature type="compositionally biased region" description="Polar residues" evidence="7">
    <location>
        <begin position="235"/>
        <end position="248"/>
    </location>
</feature>
<dbReference type="SMART" id="SM00487">
    <property type="entry name" value="DEXDc"/>
    <property type="match status" value="1"/>
</dbReference>
<dbReference type="SMART" id="SM00490">
    <property type="entry name" value="HELICc"/>
    <property type="match status" value="1"/>
</dbReference>
<dbReference type="InterPro" id="IPR013083">
    <property type="entry name" value="Znf_RING/FYVE/PHD"/>
</dbReference>
<dbReference type="GO" id="GO:0005524">
    <property type="term" value="F:ATP binding"/>
    <property type="evidence" value="ECO:0007669"/>
    <property type="project" value="UniProtKB-KW"/>
</dbReference>
<dbReference type="InterPro" id="IPR014001">
    <property type="entry name" value="Helicase_ATP-bd"/>
</dbReference>
<dbReference type="Gene3D" id="3.40.50.300">
    <property type="entry name" value="P-loop containing nucleotide triphosphate hydrolases"/>
    <property type="match status" value="1"/>
</dbReference>
<feature type="compositionally biased region" description="Polar residues" evidence="7">
    <location>
        <begin position="213"/>
        <end position="227"/>
    </location>
</feature>
<evidence type="ECO:0000256" key="7">
    <source>
        <dbReference type="SAM" id="MobiDB-lite"/>
    </source>
</evidence>
<evidence type="ECO:0000256" key="1">
    <source>
        <dbReference type="ARBA" id="ARBA00007025"/>
    </source>
</evidence>
<keyword evidence="2" id="KW-0547">Nucleotide-binding</keyword>
<dbReference type="GO" id="GO:0000724">
    <property type="term" value="P:double-strand break repair via homologous recombination"/>
    <property type="evidence" value="ECO:0007669"/>
    <property type="project" value="TreeGrafter"/>
</dbReference>
<dbReference type="GO" id="GO:0005737">
    <property type="term" value="C:cytoplasm"/>
    <property type="evidence" value="ECO:0007669"/>
    <property type="project" value="TreeGrafter"/>
</dbReference>
<dbReference type="InterPro" id="IPR027417">
    <property type="entry name" value="P-loop_NTPase"/>
</dbReference>
<evidence type="ECO:0000256" key="4">
    <source>
        <dbReference type="ARBA" id="ARBA00022806"/>
    </source>
</evidence>
<feature type="compositionally biased region" description="Basic residues" evidence="7">
    <location>
        <begin position="1006"/>
        <end position="1016"/>
    </location>
</feature>
<evidence type="ECO:0000259" key="10">
    <source>
        <dbReference type="PROSITE" id="PS51194"/>
    </source>
</evidence>
<protein>
    <submittedName>
        <fullName evidence="11">Uncharacterized protein</fullName>
    </submittedName>
</protein>
<reference evidence="11 12" key="1">
    <citation type="submission" date="2024-02" db="EMBL/GenBank/DDBJ databases">
        <title>De novo assembly and annotation of 12 fungi associated with fruit tree decline syndrome in Ontario, Canada.</title>
        <authorList>
            <person name="Sulman M."/>
            <person name="Ellouze W."/>
            <person name="Ilyukhin E."/>
        </authorList>
    </citation>
    <scope>NUCLEOTIDE SEQUENCE [LARGE SCALE GENOMIC DNA]</scope>
    <source>
        <strain evidence="11 12">M11/M66-122</strain>
    </source>
</reference>
<dbReference type="GO" id="GO:0004386">
    <property type="term" value="F:helicase activity"/>
    <property type="evidence" value="ECO:0007669"/>
    <property type="project" value="UniProtKB-KW"/>
</dbReference>
<dbReference type="SUPFAM" id="SSF52540">
    <property type="entry name" value="P-loop containing nucleoside triphosphate hydrolases"/>
    <property type="match status" value="2"/>
</dbReference>
<evidence type="ECO:0000259" key="9">
    <source>
        <dbReference type="PROSITE" id="PS51192"/>
    </source>
</evidence>
<evidence type="ECO:0000256" key="6">
    <source>
        <dbReference type="PROSITE-ProRule" id="PRU00175"/>
    </source>
</evidence>
<evidence type="ECO:0000256" key="2">
    <source>
        <dbReference type="ARBA" id="ARBA00022741"/>
    </source>
</evidence>
<dbReference type="Proteomes" id="UP001320420">
    <property type="component" value="Unassembled WGS sequence"/>
</dbReference>
<comment type="similarity">
    <text evidence="1">Belongs to the SNF2/RAD54 helicase family.</text>
</comment>
<dbReference type="InterPro" id="IPR049730">
    <property type="entry name" value="SNF2/RAD54-like_C"/>
</dbReference>
<dbReference type="InterPro" id="IPR001650">
    <property type="entry name" value="Helicase_C-like"/>
</dbReference>
<comment type="caution">
    <text evidence="11">The sequence shown here is derived from an EMBL/GenBank/DDBJ whole genome shotgun (WGS) entry which is preliminary data.</text>
</comment>
<dbReference type="SMART" id="SM00184">
    <property type="entry name" value="RING"/>
    <property type="match status" value="1"/>
</dbReference>
<dbReference type="InterPro" id="IPR000330">
    <property type="entry name" value="SNF2_N"/>
</dbReference>
<keyword evidence="4" id="KW-0347">Helicase</keyword>
<dbReference type="PANTHER" id="PTHR45626:SF16">
    <property type="entry name" value="ATP-DEPENDENT HELICASE ULS1"/>
    <property type="match status" value="1"/>
</dbReference>
<feature type="compositionally biased region" description="Basic residues" evidence="7">
    <location>
        <begin position="1042"/>
        <end position="1061"/>
    </location>
</feature>
<feature type="domain" description="Helicase ATP-binding" evidence="9">
    <location>
        <begin position="507"/>
        <end position="699"/>
    </location>
</feature>
<dbReference type="EMBL" id="JAKJXP020000054">
    <property type="protein sequence ID" value="KAK7751125.1"/>
    <property type="molecule type" value="Genomic_DNA"/>
</dbReference>
<dbReference type="InterPro" id="IPR001841">
    <property type="entry name" value="Znf_RING"/>
</dbReference>
<dbReference type="GO" id="GO:0016787">
    <property type="term" value="F:hydrolase activity"/>
    <property type="evidence" value="ECO:0007669"/>
    <property type="project" value="UniProtKB-KW"/>
</dbReference>
<feature type="compositionally biased region" description="Basic and acidic residues" evidence="7">
    <location>
        <begin position="1031"/>
        <end position="1041"/>
    </location>
</feature>
<keyword evidence="6" id="KW-0863">Zinc-finger</keyword>
<dbReference type="AlphaFoldDB" id="A0AAN9UMJ2"/>
<feature type="region of interest" description="Disordered" evidence="7">
    <location>
        <begin position="936"/>
        <end position="1067"/>
    </location>
</feature>
<dbReference type="Pfam" id="PF00176">
    <property type="entry name" value="SNF2-rel_dom"/>
    <property type="match status" value="1"/>
</dbReference>
<evidence type="ECO:0000256" key="3">
    <source>
        <dbReference type="ARBA" id="ARBA00022801"/>
    </source>
</evidence>
<dbReference type="CDD" id="cd18008">
    <property type="entry name" value="DEXDc_SHPRH-like"/>
    <property type="match status" value="1"/>
</dbReference>
<feature type="domain" description="RING-type" evidence="8">
    <location>
        <begin position="860"/>
        <end position="912"/>
    </location>
</feature>
<dbReference type="InterPro" id="IPR038718">
    <property type="entry name" value="SNF2-like_sf"/>
</dbReference>
<dbReference type="GO" id="GO:0005634">
    <property type="term" value="C:nucleus"/>
    <property type="evidence" value="ECO:0007669"/>
    <property type="project" value="TreeGrafter"/>
</dbReference>
<dbReference type="InterPro" id="IPR050628">
    <property type="entry name" value="SNF2_RAD54_helicase_TF"/>
</dbReference>
<evidence type="ECO:0000256" key="5">
    <source>
        <dbReference type="ARBA" id="ARBA00022840"/>
    </source>
</evidence>
<dbReference type="GO" id="GO:0008270">
    <property type="term" value="F:zinc ion binding"/>
    <property type="evidence" value="ECO:0007669"/>
    <property type="project" value="UniProtKB-KW"/>
</dbReference>
<feature type="compositionally biased region" description="Basic and acidic residues" evidence="7">
    <location>
        <begin position="161"/>
        <end position="196"/>
    </location>
</feature>
<keyword evidence="6" id="KW-0862">Zinc</keyword>
<dbReference type="PROSITE" id="PS51192">
    <property type="entry name" value="HELICASE_ATP_BIND_1"/>
    <property type="match status" value="1"/>
</dbReference>
<evidence type="ECO:0000313" key="11">
    <source>
        <dbReference type="EMBL" id="KAK7751125.1"/>
    </source>
</evidence>
<feature type="compositionally biased region" description="Acidic residues" evidence="7">
    <location>
        <begin position="979"/>
        <end position="992"/>
    </location>
</feature>
<keyword evidence="12" id="KW-1185">Reference proteome</keyword>
<dbReference type="Pfam" id="PF13923">
    <property type="entry name" value="zf-C3HC4_2"/>
    <property type="match status" value="1"/>
</dbReference>
<accession>A0AAN9UMJ2</accession>
<dbReference type="Gene3D" id="3.40.50.10810">
    <property type="entry name" value="Tandem AAA-ATPase domain"/>
    <property type="match status" value="1"/>
</dbReference>
<dbReference type="PROSITE" id="PS50089">
    <property type="entry name" value="ZF_RING_2"/>
    <property type="match status" value="1"/>
</dbReference>
<sequence>MASPKEHDFASMTQEQLLDEQLVQQIFSQSVDSGPGTPTEKAAAKAAIDDNLKQIGEALNNISKHRPAGASPYLGRTKSSNMSSNDIGSWGTNPAGGSGSKKRTFDVNVGNRSPPRPSKVHRPTPSPLSSAYTPPSRDDWSWSRLNSSSPAVIDLTEDNEDFVRKQHAEEERIHRNKRQMDDDADLAKRLQAEMRESPSPVPGPSSKRIASDRMSSPHVSPYRPTQGSERHSKARPSSSFGHDTNSQPAFRPAALSSYGNTGSYSPMPKPEADSHFSDIFSNTMPKSKDRMPGSFVDDTGDDLFGDNYFKGEADASSSYQGHGAGAGIAGMTPAAELARQAALRRSQQQFSDSGVAMGGPSILPTPQQRLHSPFMPASQIWNDQSLERPGSLLNGSADPLEYGASTHSYSYNQNRSGNRLSDIINRTSDYDYTNGTDESGNPLDWRVREVMDGVNGAFTQEEGIQQLLANIGPAPESLGDDEDADPKDLLFPLYKHQRQALHWMTRMERDEHKKGGILADDMGLGKTISSLALIVSRRPEPPPGESDVEVKTTLIIAPVALVDQWKREIETKLKPRRRLRVFKYHTVKSTYSDLSQYDVVITTYGTVASEMTRLDKYMKDAGGVPKDGDTVSRKFPLLGPRSLWYRIIVDEAQCIKNAKTKGAKALHQLKSEYRWCLTGTPMMNNVSELSSLITFLRIKPYCAADRFHRAFGCLSTHRAGGYQRNDAMRQLQVLLTAIMLRRTKSSKIDGKPIINLPPKIEEQIHVVFDPDEAAFYGDLERDSQVQFNRYLKGGAIGKKYTIILILLLRLRQACCHPYLHLTDLDYVGNNGIDEDDMLELAKAMAPVVVQRLKEADSFECPICYDVVENPLFILPCGHETCPECFTRLTDGPNQQGVQAGQENAKTLCPQCRGPVDANKTVTYDIFKKVHILDPTEAEEGSDDVEYETDTDYDSDLSDRGYKDDESDVDDKGNLKDFINDSDDPDDENDDSDLDHSGIDEDVRNAHNSHKALKKTSRTTPKEESDDDYELGDIRQVMERQIRKNSKGHKKTRAEKPKKVRPKGKEKEVKIKPHMLRKLRQDAGKNKSAHKKYMHYLKSIWEPSAKVTKCKDLIEGIQSTGEKTIVFSQWTLLLDLLEIPLKYELGVKYRRYDGSMSATMRVNAANDFTDLPDVKVILVSLKAGNAGLNLNAASQVIIMDPFWNPYIELQAIDRAHRIGQQRTVRVHRILIKDTVEDRILTLQEKKRDLIENALDPEVAKSIGTLGRQELAYLFGSGGQI</sequence>